<evidence type="ECO:0000256" key="2">
    <source>
        <dbReference type="ARBA" id="ARBA00022723"/>
    </source>
</evidence>
<dbReference type="AlphaFoldDB" id="A0A975M7R3"/>
<dbReference type="InterPro" id="IPR005000">
    <property type="entry name" value="Aldolase/citrate-lyase_domain"/>
</dbReference>
<reference evidence="5 6" key="1">
    <citation type="submission" date="2021-05" db="EMBL/GenBank/DDBJ databases">
        <title>Novel species in genus Arthrobacter.</title>
        <authorList>
            <person name="Zhang G."/>
        </authorList>
    </citation>
    <scope>NUCLEOTIDE SEQUENCE [LARGE SCALE GENOMIC DNA]</scope>
    <source>
        <strain evidence="6">zg-ZUI227</strain>
    </source>
</reference>
<name>A0A975M7R3_9MICC</name>
<comment type="similarity">
    <text evidence="1">Belongs to the HpcH/HpaI aldolase family.</text>
</comment>
<keyword evidence="2" id="KW-0479">Metal-binding</keyword>
<evidence type="ECO:0000259" key="4">
    <source>
        <dbReference type="Pfam" id="PF03328"/>
    </source>
</evidence>
<evidence type="ECO:0000313" key="6">
    <source>
        <dbReference type="Proteomes" id="UP000676885"/>
    </source>
</evidence>
<evidence type="ECO:0000256" key="1">
    <source>
        <dbReference type="ARBA" id="ARBA00005568"/>
    </source>
</evidence>
<dbReference type="KEGG" id="ajg:KKR91_08350"/>
<protein>
    <submittedName>
        <fullName evidence="5">HpcH/HpaI aldolase/citrate lyase family protein</fullName>
    </submittedName>
</protein>
<dbReference type="Pfam" id="PF03328">
    <property type="entry name" value="HpcH_HpaI"/>
    <property type="match status" value="1"/>
</dbReference>
<dbReference type="GO" id="GO:0005737">
    <property type="term" value="C:cytoplasm"/>
    <property type="evidence" value="ECO:0007669"/>
    <property type="project" value="TreeGrafter"/>
</dbReference>
<dbReference type="PANTHER" id="PTHR30502">
    <property type="entry name" value="2-KETO-3-DEOXY-L-RHAMNONATE ALDOLASE"/>
    <property type="match status" value="1"/>
</dbReference>
<sequence length="280" mass="29109">MPIRVEAAETFGARLAAGRADGDGNSAGSARQQAGMWVCSGSPLVAEICAGSGLDWLLIDAEHSPNGLESLLAQLQAIHGYPAMPVVRPPSGDPVLLKQYLDLGAQNLLIPMVDTPEQAAELVRAVRYPPQGIRGVGSALARASRWNRIEGYLENAAQTVTLLVQIETAAAVENVSAIAAVDGVDGLFIGPSDLAASMGHLGQQDHPEVVASVEHCIRAVKAAGKPVGVNAFAEATARRYLEAGVDFILVGADVALLARGSEALAAKYIPTADDDVRASY</sequence>
<dbReference type="SUPFAM" id="SSF51621">
    <property type="entry name" value="Phosphoenolpyruvate/pyruvate domain"/>
    <property type="match status" value="1"/>
</dbReference>
<dbReference type="GO" id="GO:0046872">
    <property type="term" value="F:metal ion binding"/>
    <property type="evidence" value="ECO:0007669"/>
    <property type="project" value="UniProtKB-KW"/>
</dbReference>
<gene>
    <name evidence="5" type="ORF">KKR91_08350</name>
</gene>
<keyword evidence="6" id="KW-1185">Reference proteome</keyword>
<dbReference type="GO" id="GO:0016832">
    <property type="term" value="F:aldehyde-lyase activity"/>
    <property type="evidence" value="ECO:0007669"/>
    <property type="project" value="TreeGrafter"/>
</dbReference>
<evidence type="ECO:0000313" key="5">
    <source>
        <dbReference type="EMBL" id="QWC11533.1"/>
    </source>
</evidence>
<dbReference type="InterPro" id="IPR050251">
    <property type="entry name" value="HpcH-HpaI_aldolase"/>
</dbReference>
<dbReference type="Proteomes" id="UP000676885">
    <property type="component" value="Chromosome"/>
</dbReference>
<dbReference type="FunFam" id="3.20.20.60:FF:000004">
    <property type="entry name" value="5-keto-4-deoxy-D-glucarate aldolase"/>
    <property type="match status" value="1"/>
</dbReference>
<organism evidence="5 6">
    <name type="scientific">Arthrobacter jiangjiafuii</name>
    <dbReference type="NCBI Taxonomy" id="2817475"/>
    <lineage>
        <taxon>Bacteria</taxon>
        <taxon>Bacillati</taxon>
        <taxon>Actinomycetota</taxon>
        <taxon>Actinomycetes</taxon>
        <taxon>Micrococcales</taxon>
        <taxon>Micrococcaceae</taxon>
        <taxon>Arthrobacter</taxon>
    </lineage>
</organism>
<evidence type="ECO:0000256" key="3">
    <source>
        <dbReference type="ARBA" id="ARBA00023239"/>
    </source>
</evidence>
<accession>A0A975M7R3</accession>
<dbReference type="InterPro" id="IPR015813">
    <property type="entry name" value="Pyrv/PenolPyrv_kinase-like_dom"/>
</dbReference>
<dbReference type="InterPro" id="IPR040442">
    <property type="entry name" value="Pyrv_kinase-like_dom_sf"/>
</dbReference>
<dbReference type="RefSeq" id="WP_210228595.1">
    <property type="nucleotide sequence ID" value="NZ_CP076022.1"/>
</dbReference>
<dbReference type="Gene3D" id="3.20.20.60">
    <property type="entry name" value="Phosphoenolpyruvate-binding domains"/>
    <property type="match status" value="1"/>
</dbReference>
<dbReference type="PANTHER" id="PTHR30502:SF0">
    <property type="entry name" value="PHOSPHOENOLPYRUVATE CARBOXYLASE FAMILY PROTEIN"/>
    <property type="match status" value="1"/>
</dbReference>
<keyword evidence="3 5" id="KW-0456">Lyase</keyword>
<dbReference type="EMBL" id="CP076022">
    <property type="protein sequence ID" value="QWC11533.1"/>
    <property type="molecule type" value="Genomic_DNA"/>
</dbReference>
<feature type="domain" description="HpcH/HpaI aldolase/citrate lyase" evidence="4">
    <location>
        <begin position="33"/>
        <end position="258"/>
    </location>
</feature>
<proteinExistence type="inferred from homology"/>